<accession>A0A0H2RID6</accession>
<keyword evidence="1" id="KW-0472">Membrane</keyword>
<evidence type="ECO:0000313" key="2">
    <source>
        <dbReference type="EMBL" id="KLO11740.1"/>
    </source>
</evidence>
<dbReference type="AlphaFoldDB" id="A0A0H2RID6"/>
<sequence>MLREVRVFALSQSLIAYSPTPISVFLDRSCLSSLPSIIRWGTTRDCSYPCPAALGSPLNFLRSCGIFVFFVTILIHLVTAARTL</sequence>
<dbReference type="InParanoid" id="A0A0H2RID6"/>
<evidence type="ECO:0000313" key="3">
    <source>
        <dbReference type="Proteomes" id="UP000053477"/>
    </source>
</evidence>
<evidence type="ECO:0000256" key="1">
    <source>
        <dbReference type="SAM" id="Phobius"/>
    </source>
</evidence>
<dbReference type="EMBL" id="KQ085993">
    <property type="protein sequence ID" value="KLO11740.1"/>
    <property type="molecule type" value="Genomic_DNA"/>
</dbReference>
<feature type="transmembrane region" description="Helical" evidence="1">
    <location>
        <begin position="60"/>
        <end position="81"/>
    </location>
</feature>
<reference evidence="2 3" key="1">
    <citation type="submission" date="2015-04" db="EMBL/GenBank/DDBJ databases">
        <title>Complete genome sequence of Schizopora paradoxa KUC8140, a cosmopolitan wood degrader in East Asia.</title>
        <authorList>
            <consortium name="DOE Joint Genome Institute"/>
            <person name="Min B."/>
            <person name="Park H."/>
            <person name="Jang Y."/>
            <person name="Kim J.-J."/>
            <person name="Kim K.H."/>
            <person name="Pangilinan J."/>
            <person name="Lipzen A."/>
            <person name="Riley R."/>
            <person name="Grigoriev I.V."/>
            <person name="Spatafora J.W."/>
            <person name="Choi I.-G."/>
        </authorList>
    </citation>
    <scope>NUCLEOTIDE SEQUENCE [LARGE SCALE GENOMIC DNA]</scope>
    <source>
        <strain evidence="2 3">KUC8140</strain>
    </source>
</reference>
<keyword evidence="1" id="KW-1133">Transmembrane helix</keyword>
<name>A0A0H2RID6_9AGAM</name>
<gene>
    <name evidence="2" type="ORF">SCHPADRAFT_456764</name>
</gene>
<proteinExistence type="predicted"/>
<keyword evidence="3" id="KW-1185">Reference proteome</keyword>
<keyword evidence="1" id="KW-0812">Transmembrane</keyword>
<organism evidence="2 3">
    <name type="scientific">Schizopora paradoxa</name>
    <dbReference type="NCBI Taxonomy" id="27342"/>
    <lineage>
        <taxon>Eukaryota</taxon>
        <taxon>Fungi</taxon>
        <taxon>Dikarya</taxon>
        <taxon>Basidiomycota</taxon>
        <taxon>Agaricomycotina</taxon>
        <taxon>Agaricomycetes</taxon>
        <taxon>Hymenochaetales</taxon>
        <taxon>Schizoporaceae</taxon>
        <taxon>Schizopora</taxon>
    </lineage>
</organism>
<protein>
    <submittedName>
        <fullName evidence="2">Uncharacterized protein</fullName>
    </submittedName>
</protein>
<dbReference type="Proteomes" id="UP000053477">
    <property type="component" value="Unassembled WGS sequence"/>
</dbReference>